<sequence>MFTTRQKFIVPGAVLAGVSVFLVVACLMDVPPFENSAHSGNIETADICESLGSQVEAAKDLRSLLPEAATYSFQETPGTRADSSRGTYTSACFARSENRILMSARTEMMRAEPPRGWAKAEVFDGQQNSDEYHSFPAGDKGLVSPTQAAVFVPCLADGKVPGGEYNLSVIVQLKQAVESSEDEARKKLTELTVRAAKFAHQDAGCGLPSRLPAQP</sequence>
<evidence type="ECO:0000313" key="2">
    <source>
        <dbReference type="Proteomes" id="UP000608024"/>
    </source>
</evidence>
<dbReference type="EMBL" id="BNBT01000083">
    <property type="protein sequence ID" value="GHE74062.1"/>
    <property type="molecule type" value="Genomic_DNA"/>
</dbReference>
<proteinExistence type="predicted"/>
<evidence type="ECO:0000313" key="1">
    <source>
        <dbReference type="EMBL" id="GHE74062.1"/>
    </source>
</evidence>
<keyword evidence="2" id="KW-1185">Reference proteome</keyword>
<reference evidence="1" key="1">
    <citation type="journal article" date="2014" name="Int. J. Syst. Evol. Microbiol.">
        <title>Complete genome sequence of Corynebacterium casei LMG S-19264T (=DSM 44701T), isolated from a smear-ripened cheese.</title>
        <authorList>
            <consortium name="US DOE Joint Genome Institute (JGI-PGF)"/>
            <person name="Walter F."/>
            <person name="Albersmeier A."/>
            <person name="Kalinowski J."/>
            <person name="Ruckert C."/>
        </authorList>
    </citation>
    <scope>NUCLEOTIDE SEQUENCE</scope>
    <source>
        <strain evidence="1">JCM 4784</strain>
    </source>
</reference>
<name>A0A919DSY3_9ACTN</name>
<reference evidence="1" key="2">
    <citation type="submission" date="2020-09" db="EMBL/GenBank/DDBJ databases">
        <authorList>
            <person name="Sun Q."/>
            <person name="Ohkuma M."/>
        </authorList>
    </citation>
    <scope>NUCLEOTIDE SEQUENCE</scope>
    <source>
        <strain evidence="1">JCM 4784</strain>
    </source>
</reference>
<accession>A0A919DSY3</accession>
<dbReference type="PROSITE" id="PS51257">
    <property type="entry name" value="PROKAR_LIPOPROTEIN"/>
    <property type="match status" value="1"/>
</dbReference>
<dbReference type="Proteomes" id="UP000608024">
    <property type="component" value="Unassembled WGS sequence"/>
</dbReference>
<gene>
    <name evidence="1" type="ORF">GCM10018785_47800</name>
</gene>
<protein>
    <submittedName>
        <fullName evidence="1">Uncharacterized protein</fullName>
    </submittedName>
</protein>
<comment type="caution">
    <text evidence="1">The sequence shown here is derived from an EMBL/GenBank/DDBJ whole genome shotgun (WGS) entry which is preliminary data.</text>
</comment>
<organism evidence="1 2">
    <name type="scientific">Streptomyces longispororuber</name>
    <dbReference type="NCBI Taxonomy" id="68230"/>
    <lineage>
        <taxon>Bacteria</taxon>
        <taxon>Bacillati</taxon>
        <taxon>Actinomycetota</taxon>
        <taxon>Actinomycetes</taxon>
        <taxon>Kitasatosporales</taxon>
        <taxon>Streptomycetaceae</taxon>
        <taxon>Streptomyces</taxon>
    </lineage>
</organism>
<dbReference type="AlphaFoldDB" id="A0A919DSY3"/>